<dbReference type="Pfam" id="PF00005">
    <property type="entry name" value="ABC_tran"/>
    <property type="match status" value="1"/>
</dbReference>
<keyword evidence="5" id="KW-0547">Nucleotide-binding</keyword>
<gene>
    <name evidence="11" type="ORF">SPRG_00012</name>
</gene>
<keyword evidence="4 9" id="KW-0812">Transmembrane</keyword>
<dbReference type="EMBL" id="KK583189">
    <property type="protein sequence ID" value="KDO35166.1"/>
    <property type="molecule type" value="Genomic_DNA"/>
</dbReference>
<evidence type="ECO:0000256" key="4">
    <source>
        <dbReference type="ARBA" id="ARBA00022692"/>
    </source>
</evidence>
<organism evidence="11 12">
    <name type="scientific">Saprolegnia parasitica (strain CBS 223.65)</name>
    <dbReference type="NCBI Taxonomy" id="695850"/>
    <lineage>
        <taxon>Eukaryota</taxon>
        <taxon>Sar</taxon>
        <taxon>Stramenopiles</taxon>
        <taxon>Oomycota</taxon>
        <taxon>Saprolegniomycetes</taxon>
        <taxon>Saprolegniales</taxon>
        <taxon>Saprolegniaceae</taxon>
        <taxon>Saprolegnia</taxon>
    </lineage>
</organism>
<dbReference type="InterPro" id="IPR052215">
    <property type="entry name" value="Plant_ABCG"/>
</dbReference>
<evidence type="ECO:0000256" key="6">
    <source>
        <dbReference type="ARBA" id="ARBA00022840"/>
    </source>
</evidence>
<dbReference type="PROSITE" id="PS50893">
    <property type="entry name" value="ABC_TRANSPORTER_2"/>
    <property type="match status" value="1"/>
</dbReference>
<evidence type="ECO:0000313" key="12">
    <source>
        <dbReference type="Proteomes" id="UP000030745"/>
    </source>
</evidence>
<dbReference type="RefSeq" id="XP_012193518.1">
    <property type="nucleotide sequence ID" value="XM_012338128.1"/>
</dbReference>
<dbReference type="Proteomes" id="UP000030745">
    <property type="component" value="Unassembled WGS sequence"/>
</dbReference>
<dbReference type="SMART" id="SM00382">
    <property type="entry name" value="AAA"/>
    <property type="match status" value="1"/>
</dbReference>
<dbReference type="PANTHER" id="PTHR48042:SF11">
    <property type="entry name" value="ABC TRANSPORTER G FAMILY MEMBER 11"/>
    <property type="match status" value="1"/>
</dbReference>
<feature type="transmembrane region" description="Helical" evidence="9">
    <location>
        <begin position="364"/>
        <end position="387"/>
    </location>
</feature>
<proteinExistence type="inferred from homology"/>
<dbReference type="PROSITE" id="PS00211">
    <property type="entry name" value="ABC_TRANSPORTER_1"/>
    <property type="match status" value="1"/>
</dbReference>
<name>A0A067D980_SAPPC</name>
<dbReference type="GO" id="GO:0016020">
    <property type="term" value="C:membrane"/>
    <property type="evidence" value="ECO:0007669"/>
    <property type="project" value="UniProtKB-SubCell"/>
</dbReference>
<evidence type="ECO:0000259" key="10">
    <source>
        <dbReference type="PROSITE" id="PS50893"/>
    </source>
</evidence>
<keyword evidence="8 9" id="KW-0472">Membrane</keyword>
<accession>A0A067D980</accession>
<dbReference type="InterPro" id="IPR043926">
    <property type="entry name" value="ABCG_dom"/>
</dbReference>
<feature type="transmembrane region" description="Helical" evidence="9">
    <location>
        <begin position="467"/>
        <end position="490"/>
    </location>
</feature>
<comment type="subcellular location">
    <subcellularLocation>
        <location evidence="1">Membrane</location>
        <topology evidence="1">Multi-pass membrane protein</topology>
    </subcellularLocation>
</comment>
<dbReference type="InterPro" id="IPR003593">
    <property type="entry name" value="AAA+_ATPase"/>
</dbReference>
<dbReference type="KEGG" id="spar:SPRG_00012"/>
<feature type="transmembrane region" description="Helical" evidence="9">
    <location>
        <begin position="541"/>
        <end position="562"/>
    </location>
</feature>
<dbReference type="GO" id="GO:0016887">
    <property type="term" value="F:ATP hydrolysis activity"/>
    <property type="evidence" value="ECO:0007669"/>
    <property type="project" value="InterPro"/>
</dbReference>
<keyword evidence="3" id="KW-0813">Transport</keyword>
<feature type="transmembrane region" description="Helical" evidence="9">
    <location>
        <begin position="407"/>
        <end position="432"/>
    </location>
</feature>
<dbReference type="GeneID" id="24122673"/>
<dbReference type="PANTHER" id="PTHR48042">
    <property type="entry name" value="ABC TRANSPORTER G FAMILY MEMBER 11"/>
    <property type="match status" value="1"/>
</dbReference>
<reference evidence="11 12" key="1">
    <citation type="journal article" date="2013" name="PLoS Genet.">
        <title>Distinctive expansion of potential virulence genes in the genome of the oomycete fish pathogen Saprolegnia parasitica.</title>
        <authorList>
            <person name="Jiang R.H."/>
            <person name="de Bruijn I."/>
            <person name="Haas B.J."/>
            <person name="Belmonte R."/>
            <person name="Lobach L."/>
            <person name="Christie J."/>
            <person name="van den Ackerveken G."/>
            <person name="Bottin A."/>
            <person name="Bulone V."/>
            <person name="Diaz-Moreno S.M."/>
            <person name="Dumas B."/>
            <person name="Fan L."/>
            <person name="Gaulin E."/>
            <person name="Govers F."/>
            <person name="Grenville-Briggs L.J."/>
            <person name="Horner N.R."/>
            <person name="Levin J.Z."/>
            <person name="Mammella M."/>
            <person name="Meijer H.J."/>
            <person name="Morris P."/>
            <person name="Nusbaum C."/>
            <person name="Oome S."/>
            <person name="Phillips A.J."/>
            <person name="van Rooyen D."/>
            <person name="Rzeszutek E."/>
            <person name="Saraiva M."/>
            <person name="Secombes C.J."/>
            <person name="Seidl M.F."/>
            <person name="Snel B."/>
            <person name="Stassen J.H."/>
            <person name="Sykes S."/>
            <person name="Tripathy S."/>
            <person name="van den Berg H."/>
            <person name="Vega-Arreguin J.C."/>
            <person name="Wawra S."/>
            <person name="Young S.K."/>
            <person name="Zeng Q."/>
            <person name="Dieguez-Uribeondo J."/>
            <person name="Russ C."/>
            <person name="Tyler B.M."/>
            <person name="van West P."/>
        </authorList>
    </citation>
    <scope>NUCLEOTIDE SEQUENCE [LARGE SCALE GENOMIC DNA]</scope>
    <source>
        <strain evidence="11 12">CBS 223.65</strain>
    </source>
</reference>
<keyword evidence="7 9" id="KW-1133">Transmembrane helix</keyword>
<comment type="similarity">
    <text evidence="2">Belongs to the ABC transporter superfamily. ABCG family. Eye pigment precursor importer (TC 3.A.1.204) subfamily.</text>
</comment>
<dbReference type="SUPFAM" id="SSF52540">
    <property type="entry name" value="P-loop containing nucleoside triphosphate hydrolases"/>
    <property type="match status" value="1"/>
</dbReference>
<dbReference type="GO" id="GO:0005524">
    <property type="term" value="F:ATP binding"/>
    <property type="evidence" value="ECO:0007669"/>
    <property type="project" value="UniProtKB-KW"/>
</dbReference>
<feature type="domain" description="ABC transporter" evidence="10">
    <location>
        <begin position="13"/>
        <end position="254"/>
    </location>
</feature>
<dbReference type="InterPro" id="IPR003439">
    <property type="entry name" value="ABC_transporter-like_ATP-bd"/>
</dbReference>
<evidence type="ECO:0000256" key="3">
    <source>
        <dbReference type="ARBA" id="ARBA00022448"/>
    </source>
</evidence>
<dbReference type="GO" id="GO:0140359">
    <property type="term" value="F:ABC-type transporter activity"/>
    <property type="evidence" value="ECO:0007669"/>
    <property type="project" value="InterPro"/>
</dbReference>
<keyword evidence="12" id="KW-1185">Reference proteome</keyword>
<dbReference type="AlphaFoldDB" id="A0A067D980"/>
<evidence type="ECO:0000256" key="9">
    <source>
        <dbReference type="SAM" id="Phobius"/>
    </source>
</evidence>
<dbReference type="InterPro" id="IPR013525">
    <property type="entry name" value="ABC2_TM"/>
</dbReference>
<dbReference type="CDD" id="cd03213">
    <property type="entry name" value="ABCG_EPDR"/>
    <property type="match status" value="1"/>
</dbReference>
<dbReference type="OrthoDB" id="66620at2759"/>
<sequence length="567" mass="61558">MWKHDEVLLPCTLSWKDLSYTARSKKAILHDVSGRCGPGEFLAILGPSGSGKTTLLDLLADRISSGKTTGTIALNGQPREPRSFRAVASYVAQDDTLLGSFTVLETLQFAARLSLPSTVSRAERDARLQHVIDAMGLRSCVHTLVGDLFRKGLSGGQKRRLSIAMELLKQPRVLLLDEPTSGLDSATTLNVVRCIAGLCRDDRCTVICTIHQPSARVFQLFDNVLLLAQGRAMYRGSPQAIVAHFGPLGYECPEHTSPAEYYLRIVNTDFHCHADIDALADAVATTNLHDQLLLEATASAPWSVAPQRPSPVAQILVFLDRNLLNTLRNPGIFWVRLVMYSLLSAMAGTMYLHPTPGPAHDASLVALLFGVPAFCIFMSVAALPFFLEQRAVFARERANWGVNVLSFVVANFAVALPALFVIALCSTTLVVPAAGLGGFGVYFGAFYLGLVVAESVVHVLGAAVGHAIGGIALGAGLFGQFMLCQGYLLARESIPTYWRWCHALAFHSYVFQVLMHNEFADRSPSILAEFNLEDVNIGRSMGVLAAYALVLQVAFGLVLYFVHTGRR</sequence>
<protein>
    <recommendedName>
        <fullName evidence="10">ABC transporter domain-containing protein</fullName>
    </recommendedName>
</protein>
<feature type="transmembrane region" description="Helical" evidence="9">
    <location>
        <begin position="331"/>
        <end position="352"/>
    </location>
</feature>
<dbReference type="OMA" id="CTDQGPI"/>
<evidence type="ECO:0000256" key="7">
    <source>
        <dbReference type="ARBA" id="ARBA00022989"/>
    </source>
</evidence>
<evidence type="ECO:0000256" key="1">
    <source>
        <dbReference type="ARBA" id="ARBA00004141"/>
    </source>
</evidence>
<keyword evidence="6" id="KW-0067">ATP-binding</keyword>
<evidence type="ECO:0000256" key="2">
    <source>
        <dbReference type="ARBA" id="ARBA00005814"/>
    </source>
</evidence>
<evidence type="ECO:0000256" key="5">
    <source>
        <dbReference type="ARBA" id="ARBA00022741"/>
    </source>
</evidence>
<dbReference type="InterPro" id="IPR027417">
    <property type="entry name" value="P-loop_NTPase"/>
</dbReference>
<dbReference type="InterPro" id="IPR017871">
    <property type="entry name" value="ABC_transporter-like_CS"/>
</dbReference>
<evidence type="ECO:0000256" key="8">
    <source>
        <dbReference type="ARBA" id="ARBA00023136"/>
    </source>
</evidence>
<dbReference type="FunFam" id="3.40.50.300:FF:001305">
    <property type="entry name" value="ABCG transporter ABC superfamily"/>
    <property type="match status" value="1"/>
</dbReference>
<evidence type="ECO:0000313" key="11">
    <source>
        <dbReference type="EMBL" id="KDO35166.1"/>
    </source>
</evidence>
<dbReference type="VEuPathDB" id="FungiDB:SPRG_00012"/>
<dbReference type="Pfam" id="PF19055">
    <property type="entry name" value="ABC2_membrane_7"/>
    <property type="match status" value="1"/>
</dbReference>
<dbReference type="Pfam" id="PF01061">
    <property type="entry name" value="ABC2_membrane"/>
    <property type="match status" value="1"/>
</dbReference>
<dbReference type="Gene3D" id="3.40.50.300">
    <property type="entry name" value="P-loop containing nucleotide triphosphate hydrolases"/>
    <property type="match status" value="1"/>
</dbReference>